<dbReference type="EMBL" id="CM014088">
    <property type="protein sequence ID" value="TKS78536.1"/>
    <property type="molecule type" value="Genomic_DNA"/>
</dbReference>
<protein>
    <submittedName>
        <fullName evidence="2">Uncharacterized protein</fullName>
    </submittedName>
</protein>
<sequence>MTQCPSLSQPYCQHRATTPHVRGRRRDTGPTGLTVLRRTVLPGGGSSQWDFGQQEHSGHLYDAFIQRSADNIVQLLQHLAFHC</sequence>
<dbReference type="Proteomes" id="UP000298787">
    <property type="component" value="Chromosome 11"/>
</dbReference>
<evidence type="ECO:0000313" key="2">
    <source>
        <dbReference type="EMBL" id="TKS78536.1"/>
    </source>
</evidence>
<accession>A0A4U5UTM8</accession>
<reference evidence="2 3" key="1">
    <citation type="submission" date="2019-01" db="EMBL/GenBank/DDBJ databases">
        <title>Genome Assembly of Collichthys lucidus.</title>
        <authorList>
            <person name="Cai M."/>
            <person name="Xiao S."/>
        </authorList>
    </citation>
    <scope>NUCLEOTIDE SEQUENCE [LARGE SCALE GENOMIC DNA]</scope>
    <source>
        <strain evidence="2">JT15FE1705JMU</strain>
        <tissue evidence="2">Muscle</tissue>
    </source>
</reference>
<evidence type="ECO:0000313" key="3">
    <source>
        <dbReference type="Proteomes" id="UP000298787"/>
    </source>
</evidence>
<name>A0A4U5UTM8_COLLU</name>
<feature type="region of interest" description="Disordered" evidence="1">
    <location>
        <begin position="1"/>
        <end position="31"/>
    </location>
</feature>
<keyword evidence="3" id="KW-1185">Reference proteome</keyword>
<proteinExistence type="predicted"/>
<feature type="compositionally biased region" description="Polar residues" evidence="1">
    <location>
        <begin position="1"/>
        <end position="11"/>
    </location>
</feature>
<evidence type="ECO:0000256" key="1">
    <source>
        <dbReference type="SAM" id="MobiDB-lite"/>
    </source>
</evidence>
<dbReference type="AlphaFoldDB" id="A0A4U5UTM8"/>
<organism evidence="2 3">
    <name type="scientific">Collichthys lucidus</name>
    <name type="common">Big head croaker</name>
    <name type="synonym">Sciaena lucida</name>
    <dbReference type="NCBI Taxonomy" id="240159"/>
    <lineage>
        <taxon>Eukaryota</taxon>
        <taxon>Metazoa</taxon>
        <taxon>Chordata</taxon>
        <taxon>Craniata</taxon>
        <taxon>Vertebrata</taxon>
        <taxon>Euteleostomi</taxon>
        <taxon>Actinopterygii</taxon>
        <taxon>Neopterygii</taxon>
        <taxon>Teleostei</taxon>
        <taxon>Neoteleostei</taxon>
        <taxon>Acanthomorphata</taxon>
        <taxon>Eupercaria</taxon>
        <taxon>Sciaenidae</taxon>
        <taxon>Collichthys</taxon>
    </lineage>
</organism>
<gene>
    <name evidence="2" type="ORF">D9C73_012638</name>
</gene>